<dbReference type="GO" id="GO:0043531">
    <property type="term" value="F:ADP binding"/>
    <property type="evidence" value="ECO:0007669"/>
    <property type="project" value="InterPro"/>
</dbReference>
<dbReference type="InterPro" id="IPR002182">
    <property type="entry name" value="NB-ARC"/>
</dbReference>
<evidence type="ECO:0000259" key="5">
    <source>
        <dbReference type="Pfam" id="PF18052"/>
    </source>
</evidence>
<proteinExistence type="predicted"/>
<evidence type="ECO:0000313" key="7">
    <source>
        <dbReference type="Proteomes" id="UP001054252"/>
    </source>
</evidence>
<dbReference type="Gene3D" id="3.40.50.300">
    <property type="entry name" value="P-loop containing nucleotide triphosphate hydrolases"/>
    <property type="match status" value="1"/>
</dbReference>
<keyword evidence="3" id="KW-0611">Plant defense</keyword>
<dbReference type="InterPro" id="IPR038005">
    <property type="entry name" value="RX-like_CC"/>
</dbReference>
<keyword evidence="2" id="KW-0547">Nucleotide-binding</keyword>
<dbReference type="InterPro" id="IPR041118">
    <property type="entry name" value="Rx_N"/>
</dbReference>
<reference evidence="6 7" key="1">
    <citation type="journal article" date="2021" name="Commun. Biol.">
        <title>The genome of Shorea leprosula (Dipterocarpaceae) highlights the ecological relevance of drought in aseasonal tropical rainforests.</title>
        <authorList>
            <person name="Ng K.K.S."/>
            <person name="Kobayashi M.J."/>
            <person name="Fawcett J.A."/>
            <person name="Hatakeyama M."/>
            <person name="Paape T."/>
            <person name="Ng C.H."/>
            <person name="Ang C.C."/>
            <person name="Tnah L.H."/>
            <person name="Lee C.T."/>
            <person name="Nishiyama T."/>
            <person name="Sese J."/>
            <person name="O'Brien M.J."/>
            <person name="Copetti D."/>
            <person name="Mohd Noor M.I."/>
            <person name="Ong R.C."/>
            <person name="Putra M."/>
            <person name="Sireger I.Z."/>
            <person name="Indrioko S."/>
            <person name="Kosugi Y."/>
            <person name="Izuno A."/>
            <person name="Isagi Y."/>
            <person name="Lee S.L."/>
            <person name="Shimizu K.K."/>
        </authorList>
    </citation>
    <scope>NUCLEOTIDE SEQUENCE [LARGE SCALE GENOMIC DNA]</scope>
    <source>
        <strain evidence="6">214</strain>
    </source>
</reference>
<dbReference type="SUPFAM" id="SSF52540">
    <property type="entry name" value="P-loop containing nucleoside triphosphate hydrolases"/>
    <property type="match status" value="1"/>
</dbReference>
<evidence type="ECO:0000256" key="1">
    <source>
        <dbReference type="ARBA" id="ARBA00022737"/>
    </source>
</evidence>
<evidence type="ECO:0000259" key="4">
    <source>
        <dbReference type="Pfam" id="PF00931"/>
    </source>
</evidence>
<feature type="domain" description="Disease resistance N-terminal" evidence="5">
    <location>
        <begin position="5"/>
        <end position="94"/>
    </location>
</feature>
<comment type="caution">
    <text evidence="6">The sequence shown here is derived from an EMBL/GenBank/DDBJ whole genome shotgun (WGS) entry which is preliminary data.</text>
</comment>
<dbReference type="AlphaFoldDB" id="A0AAV5JH04"/>
<keyword evidence="1" id="KW-0677">Repeat</keyword>
<protein>
    <submittedName>
        <fullName evidence="6">Uncharacterized protein</fullName>
    </submittedName>
</protein>
<organism evidence="6 7">
    <name type="scientific">Rubroshorea leprosula</name>
    <dbReference type="NCBI Taxonomy" id="152421"/>
    <lineage>
        <taxon>Eukaryota</taxon>
        <taxon>Viridiplantae</taxon>
        <taxon>Streptophyta</taxon>
        <taxon>Embryophyta</taxon>
        <taxon>Tracheophyta</taxon>
        <taxon>Spermatophyta</taxon>
        <taxon>Magnoliopsida</taxon>
        <taxon>eudicotyledons</taxon>
        <taxon>Gunneridae</taxon>
        <taxon>Pentapetalae</taxon>
        <taxon>rosids</taxon>
        <taxon>malvids</taxon>
        <taxon>Malvales</taxon>
        <taxon>Dipterocarpaceae</taxon>
        <taxon>Rubroshorea</taxon>
    </lineage>
</organism>
<dbReference type="Pfam" id="PF00931">
    <property type="entry name" value="NB-ARC"/>
    <property type="match status" value="1"/>
</dbReference>
<dbReference type="Gene3D" id="1.20.5.4130">
    <property type="match status" value="1"/>
</dbReference>
<evidence type="ECO:0000313" key="6">
    <source>
        <dbReference type="EMBL" id="GKV10627.1"/>
    </source>
</evidence>
<gene>
    <name evidence="6" type="ORF">SLEP1_g21967</name>
</gene>
<dbReference type="InterPro" id="IPR027417">
    <property type="entry name" value="P-loop_NTPase"/>
</dbReference>
<sequence>MAEIAVSFLLETLASFLQNEVQSLKNEFQLPQMISEEIESIMDDLQIMKASVRAVELVEENDHELKEWVRQVREIAHDTEDVIDEFRLQAPAPNECPICAFFCNLCGSIKELEGRHQIVVELQKIRARITRISTWHPNHHGNLSTSMQGSSSSTAGDALLLDRTYLVGIDEPKEQLIGWLAGGNSKRKVISIVGMGGSGKTTLAKQVYDDVRVKKHFKVRAFITISQPWRKEEFPRSIVQQLFRPVPEGIDTMSYDQLREVIKSFLKNNSMLKALEFFEMEELINTLRPGVDGGDYWRVARIPEVYFTYCRNGEWEVYSLESSGDMVLSERENGESHGEGIVKK</sequence>
<dbReference type="Pfam" id="PF18052">
    <property type="entry name" value="Rx_N"/>
    <property type="match status" value="1"/>
</dbReference>
<name>A0AAV5JH04_9ROSI</name>
<dbReference type="PANTHER" id="PTHR19338:SF32">
    <property type="entry name" value="OS06G0287500 PROTEIN"/>
    <property type="match status" value="1"/>
</dbReference>
<feature type="domain" description="NB-ARC" evidence="4">
    <location>
        <begin position="171"/>
        <end position="270"/>
    </location>
</feature>
<evidence type="ECO:0000256" key="3">
    <source>
        <dbReference type="ARBA" id="ARBA00022821"/>
    </source>
</evidence>
<dbReference type="GO" id="GO:0006952">
    <property type="term" value="P:defense response"/>
    <property type="evidence" value="ECO:0007669"/>
    <property type="project" value="UniProtKB-KW"/>
</dbReference>
<evidence type="ECO:0000256" key="2">
    <source>
        <dbReference type="ARBA" id="ARBA00022741"/>
    </source>
</evidence>
<keyword evidence="7" id="KW-1185">Reference proteome</keyword>
<dbReference type="EMBL" id="BPVZ01000032">
    <property type="protein sequence ID" value="GKV10627.1"/>
    <property type="molecule type" value="Genomic_DNA"/>
</dbReference>
<dbReference type="PANTHER" id="PTHR19338">
    <property type="entry name" value="TRANSLOCASE OF INNER MITOCHONDRIAL MEMBRANE 13 HOMOLOG"/>
    <property type="match status" value="1"/>
</dbReference>
<dbReference type="CDD" id="cd14798">
    <property type="entry name" value="RX-CC_like"/>
    <property type="match status" value="1"/>
</dbReference>
<accession>A0AAV5JH04</accession>
<dbReference type="Proteomes" id="UP001054252">
    <property type="component" value="Unassembled WGS sequence"/>
</dbReference>